<gene>
    <name evidence="2" type="ORF">GTA08_BOTSDO09188</name>
</gene>
<protein>
    <recommendedName>
        <fullName evidence="4">Fun14 family protein</fullName>
    </recommendedName>
</protein>
<sequence>MAALRLLRPLSVGLTASAVLAAPLLARPTSLHAYCDDSASAASPVSPRDWSFSQYSRDARAPVVRKGRVNPRVWRQVSSGSIIGLVGGLAVSTFSKPLALLIGLLVLGTQYFYPQFLESRGIHIIPYNRIQKYAKNIDVRSALQDNVAFKLTFGVTFTLAAFAEF</sequence>
<evidence type="ECO:0000313" key="2">
    <source>
        <dbReference type="EMBL" id="KAF4303275.1"/>
    </source>
</evidence>
<dbReference type="Proteomes" id="UP000572817">
    <property type="component" value="Unassembled WGS sequence"/>
</dbReference>
<keyword evidence="1" id="KW-0732">Signal</keyword>
<accession>A0A8H4IKT8</accession>
<comment type="caution">
    <text evidence="2">The sequence shown here is derived from an EMBL/GenBank/DDBJ whole genome shotgun (WGS) entry which is preliminary data.</text>
</comment>
<evidence type="ECO:0000256" key="1">
    <source>
        <dbReference type="SAM" id="SignalP"/>
    </source>
</evidence>
<organism evidence="2 3">
    <name type="scientific">Botryosphaeria dothidea</name>
    <dbReference type="NCBI Taxonomy" id="55169"/>
    <lineage>
        <taxon>Eukaryota</taxon>
        <taxon>Fungi</taxon>
        <taxon>Dikarya</taxon>
        <taxon>Ascomycota</taxon>
        <taxon>Pezizomycotina</taxon>
        <taxon>Dothideomycetes</taxon>
        <taxon>Dothideomycetes incertae sedis</taxon>
        <taxon>Botryosphaeriales</taxon>
        <taxon>Botryosphaeriaceae</taxon>
        <taxon>Botryosphaeria</taxon>
    </lineage>
</organism>
<evidence type="ECO:0000313" key="3">
    <source>
        <dbReference type="Proteomes" id="UP000572817"/>
    </source>
</evidence>
<name>A0A8H4IKT8_9PEZI</name>
<reference evidence="2" key="1">
    <citation type="submission" date="2020-04" db="EMBL/GenBank/DDBJ databases">
        <title>Genome Assembly and Annotation of Botryosphaeria dothidea sdau 11-99, a Latent Pathogen of Apple Fruit Ring Rot in China.</title>
        <authorList>
            <person name="Yu C."/>
            <person name="Diao Y."/>
            <person name="Lu Q."/>
            <person name="Zhao J."/>
            <person name="Cui S."/>
            <person name="Peng C."/>
            <person name="He B."/>
            <person name="Liu H."/>
        </authorList>
    </citation>
    <scope>NUCLEOTIDE SEQUENCE [LARGE SCALE GENOMIC DNA]</scope>
    <source>
        <strain evidence="2">Sdau11-99</strain>
    </source>
</reference>
<feature type="signal peptide" evidence="1">
    <location>
        <begin position="1"/>
        <end position="21"/>
    </location>
</feature>
<dbReference type="EMBL" id="WWBZ02000062">
    <property type="protein sequence ID" value="KAF4303275.1"/>
    <property type="molecule type" value="Genomic_DNA"/>
</dbReference>
<dbReference type="OrthoDB" id="3990500at2759"/>
<proteinExistence type="predicted"/>
<dbReference type="AlphaFoldDB" id="A0A8H4IKT8"/>
<feature type="chain" id="PRO_5034180385" description="Fun14 family protein" evidence="1">
    <location>
        <begin position="22"/>
        <end position="165"/>
    </location>
</feature>
<keyword evidence="3" id="KW-1185">Reference proteome</keyword>
<evidence type="ECO:0008006" key="4">
    <source>
        <dbReference type="Google" id="ProtNLM"/>
    </source>
</evidence>